<name>M3JTP2_CANMX</name>
<reference evidence="2 3" key="1">
    <citation type="submission" date="2013-02" db="EMBL/GenBank/DDBJ databases">
        <title>Genome sequence of Candida maltosa Xu316, a potential industrial strain for xylitol and ethanol production.</title>
        <authorList>
            <person name="Yu J."/>
            <person name="Wang Q."/>
            <person name="Geng X."/>
            <person name="Bao W."/>
            <person name="He P."/>
            <person name="Cai J."/>
        </authorList>
    </citation>
    <scope>NUCLEOTIDE SEQUENCE [LARGE SCALE GENOMIC DNA]</scope>
    <source>
        <strain evidence="3">Xu316</strain>
    </source>
</reference>
<dbReference type="HOGENOM" id="CLU_041297_0_0_1"/>
<dbReference type="eggNOG" id="ENOG502RPTY">
    <property type="taxonomic scope" value="Eukaryota"/>
</dbReference>
<dbReference type="Proteomes" id="UP000011777">
    <property type="component" value="Unassembled WGS sequence"/>
</dbReference>
<accession>M3JTP2</accession>
<dbReference type="EMBL" id="AOGT01002350">
    <property type="protein sequence ID" value="EMG45719.1"/>
    <property type="molecule type" value="Genomic_DNA"/>
</dbReference>
<feature type="region of interest" description="Disordered" evidence="1">
    <location>
        <begin position="309"/>
        <end position="328"/>
    </location>
</feature>
<proteinExistence type="predicted"/>
<sequence>MNKLVTELTCRKDHQVAICSLYRSLLRKSQSIKQQQTNIPHSFNKYEILFNIRESFRKEYNDTEAILKQITKGIELDGILERKDWDGLMRFVEVERKEVFESQQRRASYLENQDKVNKRIINAIRGKEKSIAVSQTKRRIPYKVPDLNTISGQHTFIRDGLSEAKGNGSISLKMYLKELQKLHKFPDPKLLPYTWEFVAGTGDTYEAKHIVMGLTDKSLKSYDQDIMQSIIIPDMEYKINRHYLDKLKGNIDEKGPFKAAIKETFSGVTRIPYVVQSTKHKVGRMNVAQLVKEQIYFKRMTRIWDSPTDVEEENVSKDGSYSVKGSKGLGPEENVYPRRYYQQWTDAEELYEVLLEINKNLLANGSSKITNFDQFYWNEALDVTSEYLAKSFQKSLAKANKDISEVQKNIQAGYDESYNKHIEKYQKLIEKLGKYKVFKHSDLVTPSNTSSIYENLPKRSIDSFPITDRIGKGKALADFMRDEGMNYLEYGQKFVKKCTQIMIKISKEK</sequence>
<dbReference type="OrthoDB" id="4074633at2759"/>
<protein>
    <submittedName>
        <fullName evidence="2">Uncharacterized protein</fullName>
    </submittedName>
</protein>
<dbReference type="AlphaFoldDB" id="M3JTP2"/>
<organism evidence="2 3">
    <name type="scientific">Candida maltosa (strain Xu316)</name>
    <name type="common">Yeast</name>
    <dbReference type="NCBI Taxonomy" id="1245528"/>
    <lineage>
        <taxon>Eukaryota</taxon>
        <taxon>Fungi</taxon>
        <taxon>Dikarya</taxon>
        <taxon>Ascomycota</taxon>
        <taxon>Saccharomycotina</taxon>
        <taxon>Pichiomycetes</taxon>
        <taxon>Debaryomycetaceae</taxon>
        <taxon>Candida/Lodderomyces clade</taxon>
        <taxon>Candida</taxon>
    </lineage>
</organism>
<keyword evidence="3" id="KW-1185">Reference proteome</keyword>
<evidence type="ECO:0000313" key="2">
    <source>
        <dbReference type="EMBL" id="EMG45719.1"/>
    </source>
</evidence>
<evidence type="ECO:0000313" key="3">
    <source>
        <dbReference type="Proteomes" id="UP000011777"/>
    </source>
</evidence>
<gene>
    <name evidence="2" type="ORF">G210_4080</name>
</gene>
<dbReference type="OMA" id="MKNIAMD"/>
<comment type="caution">
    <text evidence="2">The sequence shown here is derived from an EMBL/GenBank/DDBJ whole genome shotgun (WGS) entry which is preliminary data.</text>
</comment>
<evidence type="ECO:0000256" key="1">
    <source>
        <dbReference type="SAM" id="MobiDB-lite"/>
    </source>
</evidence>